<organism evidence="2 3">
    <name type="scientific">Veillonella tobetsuensis</name>
    <dbReference type="NCBI Taxonomy" id="1110546"/>
    <lineage>
        <taxon>Bacteria</taxon>
        <taxon>Bacillati</taxon>
        <taxon>Bacillota</taxon>
        <taxon>Negativicutes</taxon>
        <taxon>Veillonellales</taxon>
        <taxon>Veillonellaceae</taxon>
        <taxon>Veillonella</taxon>
    </lineage>
</organism>
<keyword evidence="1" id="KW-0732">Signal</keyword>
<evidence type="ECO:0000313" key="2">
    <source>
        <dbReference type="EMBL" id="GCL67158.1"/>
    </source>
</evidence>
<protein>
    <submittedName>
        <fullName evidence="2">Uncharacterized protein</fullName>
    </submittedName>
</protein>
<name>A0A480B7R6_9FIRM</name>
<dbReference type="RefSeq" id="WP_005384618.1">
    <property type="nucleotide sequence ID" value="NZ_BJCQ01000016.1"/>
</dbReference>
<sequence length="176" mass="20423">MLRLLLIPIILILIPLTSHAVSLNDIHNNPNQYTLVYSDEKIEEYVDTNSIKSIRYAPPYYVINANTLLVSYQHNIIMQTDETFFYNYDNNIRTLLKSGMSKQELANRINMDTGLKYKVNSTSAFNFDGSSFMPTEILHQEPEIPGFLSPVYHSAMFAFYKTYNLYFNPKAPKQPY</sequence>
<feature type="signal peptide" evidence="1">
    <location>
        <begin position="1"/>
        <end position="20"/>
    </location>
</feature>
<evidence type="ECO:0000313" key="3">
    <source>
        <dbReference type="Proteomes" id="UP000300381"/>
    </source>
</evidence>
<reference evidence="2 3" key="1">
    <citation type="submission" date="2019-03" db="EMBL/GenBank/DDBJ databases">
        <title>Draft genome sequences of two Veillonella tobetsuensis clinical isolates from intraoperative bronchial fluids of elderly patients with pulmonary carcinoma.</title>
        <authorList>
            <person name="Akiyama T."/>
        </authorList>
    </citation>
    <scope>NUCLEOTIDE SEQUENCE [LARGE SCALE GENOMIC DNA]</scope>
    <source>
        <strain evidence="2 3">PAGU 1578</strain>
    </source>
</reference>
<evidence type="ECO:0000256" key="1">
    <source>
        <dbReference type="SAM" id="SignalP"/>
    </source>
</evidence>
<dbReference type="Proteomes" id="UP000300381">
    <property type="component" value="Unassembled WGS sequence"/>
</dbReference>
<dbReference type="EMBL" id="BJCQ01000016">
    <property type="protein sequence ID" value="GCL67158.1"/>
    <property type="molecule type" value="Genomic_DNA"/>
</dbReference>
<gene>
    <name evidence="2" type="ORF">PAGU1578_07790</name>
</gene>
<comment type="caution">
    <text evidence="2">The sequence shown here is derived from an EMBL/GenBank/DDBJ whole genome shotgun (WGS) entry which is preliminary data.</text>
</comment>
<accession>A0A480B7R6</accession>
<proteinExistence type="predicted"/>
<dbReference type="AlphaFoldDB" id="A0A480B7R6"/>
<feature type="chain" id="PRO_5019722516" evidence="1">
    <location>
        <begin position="21"/>
        <end position="176"/>
    </location>
</feature>